<evidence type="ECO:0000259" key="8">
    <source>
        <dbReference type="Pfam" id="PF02687"/>
    </source>
</evidence>
<feature type="transmembrane region" description="Helical" evidence="7">
    <location>
        <begin position="261"/>
        <end position="286"/>
    </location>
</feature>
<feature type="transmembrane region" description="Helical" evidence="7">
    <location>
        <begin position="307"/>
        <end position="328"/>
    </location>
</feature>
<evidence type="ECO:0000256" key="1">
    <source>
        <dbReference type="ARBA" id="ARBA00004651"/>
    </source>
</evidence>
<feature type="transmembrane region" description="Helical" evidence="7">
    <location>
        <begin position="404"/>
        <end position="422"/>
    </location>
</feature>
<dbReference type="GO" id="GO:0005886">
    <property type="term" value="C:plasma membrane"/>
    <property type="evidence" value="ECO:0007669"/>
    <property type="project" value="UniProtKB-SubCell"/>
</dbReference>
<protein>
    <submittedName>
        <fullName evidence="9">Putative ABC transport system permease protein</fullName>
    </submittedName>
</protein>
<dbReference type="PANTHER" id="PTHR30572:SF4">
    <property type="entry name" value="ABC TRANSPORTER PERMEASE YTRF"/>
    <property type="match status" value="1"/>
</dbReference>
<evidence type="ECO:0000256" key="6">
    <source>
        <dbReference type="ARBA" id="ARBA00038076"/>
    </source>
</evidence>
<gene>
    <name evidence="9" type="ORF">CLV63_12710</name>
</gene>
<feature type="transmembrane region" description="Helical" evidence="7">
    <location>
        <begin position="434"/>
        <end position="455"/>
    </location>
</feature>
<dbReference type="InterPro" id="IPR003838">
    <property type="entry name" value="ABC3_permease_C"/>
</dbReference>
<organism evidence="9 10">
    <name type="scientific">Murinocardiopsis flavida</name>
    <dbReference type="NCBI Taxonomy" id="645275"/>
    <lineage>
        <taxon>Bacteria</taxon>
        <taxon>Bacillati</taxon>
        <taxon>Actinomycetota</taxon>
        <taxon>Actinomycetes</taxon>
        <taxon>Streptosporangiales</taxon>
        <taxon>Nocardiopsidaceae</taxon>
        <taxon>Murinocardiopsis</taxon>
    </lineage>
</organism>
<comment type="similarity">
    <text evidence="6">Belongs to the ABC-4 integral membrane protein family.</text>
</comment>
<evidence type="ECO:0000313" key="10">
    <source>
        <dbReference type="Proteomes" id="UP000240542"/>
    </source>
</evidence>
<dbReference type="InterPro" id="IPR050250">
    <property type="entry name" value="Macrolide_Exporter_MacB"/>
</dbReference>
<evidence type="ECO:0000256" key="4">
    <source>
        <dbReference type="ARBA" id="ARBA00022989"/>
    </source>
</evidence>
<name>A0A2P8CW10_9ACTN</name>
<keyword evidence="10" id="KW-1185">Reference proteome</keyword>
<dbReference type="PANTHER" id="PTHR30572">
    <property type="entry name" value="MEMBRANE COMPONENT OF TRANSPORTER-RELATED"/>
    <property type="match status" value="1"/>
</dbReference>
<dbReference type="AlphaFoldDB" id="A0A2P8CW10"/>
<evidence type="ECO:0000256" key="3">
    <source>
        <dbReference type="ARBA" id="ARBA00022692"/>
    </source>
</evidence>
<dbReference type="Pfam" id="PF02687">
    <property type="entry name" value="FtsX"/>
    <property type="match status" value="2"/>
</dbReference>
<feature type="transmembrane region" description="Helical" evidence="7">
    <location>
        <begin position="485"/>
        <end position="506"/>
    </location>
</feature>
<dbReference type="GO" id="GO:0022857">
    <property type="term" value="F:transmembrane transporter activity"/>
    <property type="evidence" value="ECO:0007669"/>
    <property type="project" value="TreeGrafter"/>
</dbReference>
<dbReference type="RefSeq" id="WP_106586236.1">
    <property type="nucleotide sequence ID" value="NZ_PYGA01000027.1"/>
</dbReference>
<evidence type="ECO:0000256" key="5">
    <source>
        <dbReference type="ARBA" id="ARBA00023136"/>
    </source>
</evidence>
<keyword evidence="3 7" id="KW-0812">Transmembrane</keyword>
<keyword evidence="4 7" id="KW-1133">Transmembrane helix</keyword>
<feature type="domain" description="ABC3 transporter permease C-terminal" evidence="8">
    <location>
        <begin position="718"/>
        <end position="835"/>
    </location>
</feature>
<dbReference type="EMBL" id="PYGA01000027">
    <property type="protein sequence ID" value="PSK89137.1"/>
    <property type="molecule type" value="Genomic_DNA"/>
</dbReference>
<comment type="caution">
    <text evidence="9">The sequence shown here is derived from an EMBL/GenBank/DDBJ whole genome shotgun (WGS) entry which is preliminary data.</text>
</comment>
<accession>A0A2P8CW10</accession>
<evidence type="ECO:0000256" key="7">
    <source>
        <dbReference type="SAM" id="Phobius"/>
    </source>
</evidence>
<keyword evidence="5 7" id="KW-0472">Membrane</keyword>
<reference evidence="9 10" key="1">
    <citation type="submission" date="2018-03" db="EMBL/GenBank/DDBJ databases">
        <title>Genomic Encyclopedia of Archaeal and Bacterial Type Strains, Phase II (KMG-II): from individual species to whole genera.</title>
        <authorList>
            <person name="Goeker M."/>
        </authorList>
    </citation>
    <scope>NUCLEOTIDE SEQUENCE [LARGE SCALE GENOMIC DNA]</scope>
    <source>
        <strain evidence="9 10">DSM 45312</strain>
    </source>
</reference>
<evidence type="ECO:0000256" key="2">
    <source>
        <dbReference type="ARBA" id="ARBA00022475"/>
    </source>
</evidence>
<keyword evidence="2" id="KW-1003">Cell membrane</keyword>
<feature type="transmembrane region" description="Helical" evidence="7">
    <location>
        <begin position="763"/>
        <end position="789"/>
    </location>
</feature>
<feature type="transmembrane region" description="Helical" evidence="7">
    <location>
        <begin position="809"/>
        <end position="828"/>
    </location>
</feature>
<sequence length="844" mass="86623">MIWATLSSARERWASFAGTFVVLCLSVSLISAVALTIAAGSRADVGEPRRYADAPVVVAPDRTAAFDEEPVSGLTTGTIPEDLVDRLREGGTEAVADREGYAQLVVDGDPDDGPAPLARPWSAARLSPYELVDGDAPGRDADSRRDIVVAAGTGLSPGADVRVLTARGSEPFTVTGTYRAARTASAPRETPVFVSDSAAERLAPGVHAIGVYPGPGVDAGAVAEVVRGAEGGAALEVLTGDERKRAEPNPDADLLGGMMSMLGMMALITTFVAVFVIASTFAFSAAQRRREFALLRALGATPRQVSAVLFTEALAVAVTASGAGAVLGKPVADQVVRLMRSVGIAPDGFSVDYHPVALAVAFCAGFAVALLGVWAAARRTRRIRPLEALREAAVDPKAMTLGRWFFGLAFAAGSVGIAYIAVTIPGDGAIPMTMLLSMSVIVAVALLGPVVVPPVGRLLTAPMGRLPGAEAMLIRENMVAGVRRTASLAAPVVVTVGLCGSMLGLVGSATAAEAKAEGEQTPADLTVVSAAAPGLPAAAAGRLREVDGVRATPMYSVDVLAGTGGQGKLVDATVVGDDALPHAVDPPMLAGSLADLGSDMVAVGELDRTGSGRDVGDPYPVRLPDGTTITPEIGAVVAEGITPGRTYLPRSLVSGHTDNALVSQINVEITDGSAPAEAERRIAAALDGFGASVRQTSKPAQTAQQQENDRMTLMFGSMLLGLAVLCSCLAIANTLLMSTSERRRDFATLQLAGAHRGQVLRMVALEAVCVVALGALLGLAATGGVLLALRSALSRFTADPPIVLPWEPMAGIIAVCLLLALVASLVPARLVMRTRPVELAGVRE</sequence>
<feature type="domain" description="ABC3 transporter permease C-terminal" evidence="8">
    <location>
        <begin position="264"/>
        <end position="384"/>
    </location>
</feature>
<dbReference type="Proteomes" id="UP000240542">
    <property type="component" value="Unassembled WGS sequence"/>
</dbReference>
<dbReference type="OrthoDB" id="3223244at2"/>
<comment type="subcellular location">
    <subcellularLocation>
        <location evidence="1">Cell membrane</location>
        <topology evidence="1">Multi-pass membrane protein</topology>
    </subcellularLocation>
</comment>
<evidence type="ECO:0000313" key="9">
    <source>
        <dbReference type="EMBL" id="PSK89137.1"/>
    </source>
</evidence>
<feature type="transmembrane region" description="Helical" evidence="7">
    <location>
        <begin position="356"/>
        <end position="377"/>
    </location>
</feature>
<feature type="transmembrane region" description="Helical" evidence="7">
    <location>
        <begin position="713"/>
        <end position="736"/>
    </location>
</feature>
<proteinExistence type="inferred from homology"/>